<dbReference type="Proteomes" id="UP000036367">
    <property type="component" value="Unassembled WGS sequence"/>
</dbReference>
<dbReference type="PANTHER" id="PTHR43245:SF58">
    <property type="entry name" value="BLL5923 PROTEIN"/>
    <property type="match status" value="1"/>
</dbReference>
<comment type="caution">
    <text evidence="2">The sequence shown here is derived from an EMBL/GenBank/DDBJ whole genome shotgun (WGS) entry which is preliminary data.</text>
</comment>
<evidence type="ECO:0000313" key="2">
    <source>
        <dbReference type="EMBL" id="KLU03817.1"/>
    </source>
</evidence>
<dbReference type="EMBL" id="LECT01000031">
    <property type="protein sequence ID" value="KLU03817.1"/>
    <property type="molecule type" value="Genomic_DNA"/>
</dbReference>
<dbReference type="Pfam" id="PF01370">
    <property type="entry name" value="Epimerase"/>
    <property type="match status" value="1"/>
</dbReference>
<dbReference type="RefSeq" id="WP_047815507.1">
    <property type="nucleotide sequence ID" value="NZ_LECT01000031.1"/>
</dbReference>
<reference evidence="2" key="1">
    <citation type="submission" date="2015-05" db="EMBL/GenBank/DDBJ databases">
        <title>Permanent draft genome of Rhodopirellula islandicus K833.</title>
        <authorList>
            <person name="Kizina J."/>
            <person name="Richter M."/>
            <person name="Glockner F.O."/>
            <person name="Harder J."/>
        </authorList>
    </citation>
    <scope>NUCLEOTIDE SEQUENCE [LARGE SCALE GENOMIC DNA]</scope>
    <source>
        <strain evidence="2">K833</strain>
    </source>
</reference>
<name>A0A0J1BAW7_RHOIS</name>
<dbReference type="EC" id="5.1.3.2" evidence="2"/>
<organism evidence="2 3">
    <name type="scientific">Rhodopirellula islandica</name>
    <dbReference type="NCBI Taxonomy" id="595434"/>
    <lineage>
        <taxon>Bacteria</taxon>
        <taxon>Pseudomonadati</taxon>
        <taxon>Planctomycetota</taxon>
        <taxon>Planctomycetia</taxon>
        <taxon>Pirellulales</taxon>
        <taxon>Pirellulaceae</taxon>
        <taxon>Rhodopirellula</taxon>
    </lineage>
</organism>
<gene>
    <name evidence="2" type="ORF">RISK_004224</name>
</gene>
<feature type="domain" description="NAD-dependent epimerase/dehydratase" evidence="1">
    <location>
        <begin position="3"/>
        <end position="231"/>
    </location>
</feature>
<keyword evidence="3" id="KW-1185">Reference proteome</keyword>
<proteinExistence type="predicted"/>
<sequence length="294" mass="31258">MLVAVTGATGFLGRHVVSNLLQGGHSVRGWTRKAAPPELEGVDWVRGELDDRGSVEGLVAGCDAVVHTALAREGAGFMDVPQQPLDYIQTNLMGSIALLETAAAHSVGRFVFVSSGAVHQHVVEGIALDEQHPLRPGSLYGACKASMETMVHAYGSSGRINAASLRPVAIYGVDTPLENSKWFDLMRAVARGESVPADGGGKVVHVKDVAAAIATLLETESPIAGETYNCCDRFFSEHEIASRVMEITNSKAMLTGDPKSSGREMSSAKLESLGFQFGGLSRLDETIRQLVQEL</sequence>
<accession>A0A0J1BAW7</accession>
<evidence type="ECO:0000259" key="1">
    <source>
        <dbReference type="Pfam" id="PF01370"/>
    </source>
</evidence>
<dbReference type="AlphaFoldDB" id="A0A0J1BAW7"/>
<evidence type="ECO:0000313" key="3">
    <source>
        <dbReference type="Proteomes" id="UP000036367"/>
    </source>
</evidence>
<dbReference type="STRING" id="595434.RISK_004224"/>
<dbReference type="PANTHER" id="PTHR43245">
    <property type="entry name" value="BIFUNCTIONAL POLYMYXIN RESISTANCE PROTEIN ARNA"/>
    <property type="match status" value="1"/>
</dbReference>
<dbReference type="Gene3D" id="3.40.50.720">
    <property type="entry name" value="NAD(P)-binding Rossmann-like Domain"/>
    <property type="match status" value="1"/>
</dbReference>
<dbReference type="InterPro" id="IPR036291">
    <property type="entry name" value="NAD(P)-bd_dom_sf"/>
</dbReference>
<dbReference type="PATRIC" id="fig|595434.4.peg.4005"/>
<dbReference type="InterPro" id="IPR020904">
    <property type="entry name" value="Sc_DH/Rdtase_CS"/>
</dbReference>
<protein>
    <submittedName>
        <fullName evidence="2">UDP-glucose 4-epimerase</fullName>
        <ecNumber evidence="2">5.1.3.2</ecNumber>
    </submittedName>
</protein>
<dbReference type="CDD" id="cd08946">
    <property type="entry name" value="SDR_e"/>
    <property type="match status" value="1"/>
</dbReference>
<dbReference type="InterPro" id="IPR050177">
    <property type="entry name" value="Lipid_A_modif_metabolic_enz"/>
</dbReference>
<dbReference type="SUPFAM" id="SSF51735">
    <property type="entry name" value="NAD(P)-binding Rossmann-fold domains"/>
    <property type="match status" value="1"/>
</dbReference>
<dbReference type="InterPro" id="IPR001509">
    <property type="entry name" value="Epimerase_deHydtase"/>
</dbReference>
<dbReference type="GO" id="GO:0003978">
    <property type="term" value="F:UDP-glucose 4-epimerase activity"/>
    <property type="evidence" value="ECO:0007669"/>
    <property type="project" value="UniProtKB-EC"/>
</dbReference>
<dbReference type="PROSITE" id="PS00061">
    <property type="entry name" value="ADH_SHORT"/>
    <property type="match status" value="1"/>
</dbReference>
<keyword evidence="2" id="KW-0413">Isomerase</keyword>